<dbReference type="STRING" id="1333662.LPB303_07025"/>
<dbReference type="SUPFAM" id="SSF53448">
    <property type="entry name" value="Nucleotide-diphospho-sugar transferases"/>
    <property type="match status" value="1"/>
</dbReference>
<dbReference type="InterPro" id="IPR029044">
    <property type="entry name" value="Nucleotide-diphossugar_trans"/>
</dbReference>
<dbReference type="Pfam" id="PF09837">
    <property type="entry name" value="DUF2064"/>
    <property type="match status" value="1"/>
</dbReference>
<dbReference type="PANTHER" id="PTHR36529:SF1">
    <property type="entry name" value="GLYCOSYLTRANSFERASE"/>
    <property type="match status" value="1"/>
</dbReference>
<dbReference type="Gene3D" id="3.90.550.10">
    <property type="entry name" value="Spore Coat Polysaccharide Biosynthesis Protein SpsA, Chain A"/>
    <property type="match status" value="1"/>
</dbReference>
<comment type="caution">
    <text evidence="1">The sequence shown here is derived from an EMBL/GenBank/DDBJ whole genome shotgun (WGS) entry which is preliminary data.</text>
</comment>
<evidence type="ECO:0008006" key="3">
    <source>
        <dbReference type="Google" id="ProtNLM"/>
    </source>
</evidence>
<sequence>MINLKHSKTAILIFSLSQEAENLRKPFLQKKDTVSKLNALIKEKVSSLGVDYFHYTEKDQKGNNFGERYVNTVSDIFNKGYNNVITVGNDTLGLEKKHLRAAIESLENNQIPVGPSYDGGFYLLGIRKDQFKASEFLSLPWESSTLYKELKTLLSAKEIATATLPCLYDLDEELDISKNIASLSFLKIKALKLLQNLQVVILKVSKYILQKFKEASLNHLYNKGPPLVCN</sequence>
<name>A0A176TDL2_9FLAO</name>
<gene>
    <name evidence="1" type="ORF">LPB303_07025</name>
</gene>
<proteinExistence type="predicted"/>
<reference evidence="1 2" key="1">
    <citation type="submission" date="2016-02" db="EMBL/GenBank/DDBJ databases">
        <title>Draft genome sequence of Polaribacter atrinae KACC17473.</title>
        <authorList>
            <person name="Shin S.-K."/>
            <person name="Yi H."/>
        </authorList>
    </citation>
    <scope>NUCLEOTIDE SEQUENCE [LARGE SCALE GENOMIC DNA]</scope>
    <source>
        <strain evidence="1 2">KACC 17473</strain>
    </source>
</reference>
<accession>A0A176TDL2</accession>
<keyword evidence="2" id="KW-1185">Reference proteome</keyword>
<evidence type="ECO:0000313" key="2">
    <source>
        <dbReference type="Proteomes" id="UP000076923"/>
    </source>
</evidence>
<dbReference type="Proteomes" id="UP000076923">
    <property type="component" value="Unassembled WGS sequence"/>
</dbReference>
<dbReference type="PANTHER" id="PTHR36529">
    <property type="entry name" value="SLL1095 PROTEIN"/>
    <property type="match status" value="1"/>
</dbReference>
<dbReference type="AlphaFoldDB" id="A0A176TDL2"/>
<dbReference type="RefSeq" id="WP_068449207.1">
    <property type="nucleotide sequence ID" value="NZ_CP150660.1"/>
</dbReference>
<organism evidence="1 2">
    <name type="scientific">Polaribacter atrinae</name>
    <dbReference type="NCBI Taxonomy" id="1333662"/>
    <lineage>
        <taxon>Bacteria</taxon>
        <taxon>Pseudomonadati</taxon>
        <taxon>Bacteroidota</taxon>
        <taxon>Flavobacteriia</taxon>
        <taxon>Flavobacteriales</taxon>
        <taxon>Flavobacteriaceae</taxon>
    </lineage>
</organism>
<dbReference type="EMBL" id="LVWE01000028">
    <property type="protein sequence ID" value="OAD45495.1"/>
    <property type="molecule type" value="Genomic_DNA"/>
</dbReference>
<protein>
    <recommendedName>
        <fullName evidence="3">DUF2064 domain-containing protein</fullName>
    </recommendedName>
</protein>
<dbReference type="InterPro" id="IPR018641">
    <property type="entry name" value="Trfase_1_rSAM/seldom-assoc"/>
</dbReference>
<evidence type="ECO:0000313" key="1">
    <source>
        <dbReference type="EMBL" id="OAD45495.1"/>
    </source>
</evidence>